<dbReference type="InterPro" id="IPR057666">
    <property type="entry name" value="DrpA_SLOG"/>
</dbReference>
<dbReference type="AlphaFoldDB" id="A0A7X9E7J7"/>
<dbReference type="InterPro" id="IPR003488">
    <property type="entry name" value="DprA"/>
</dbReference>
<dbReference type="Proteomes" id="UP000590542">
    <property type="component" value="Unassembled WGS sequence"/>
</dbReference>
<proteinExistence type="inferred from homology"/>
<evidence type="ECO:0000313" key="3">
    <source>
        <dbReference type="EMBL" id="NMB91952.1"/>
    </source>
</evidence>
<dbReference type="Pfam" id="PF02481">
    <property type="entry name" value="DNA_processg_A"/>
    <property type="match status" value="1"/>
</dbReference>
<evidence type="ECO:0000256" key="1">
    <source>
        <dbReference type="ARBA" id="ARBA00006525"/>
    </source>
</evidence>
<comment type="caution">
    <text evidence="3">The sequence shown here is derived from an EMBL/GenBank/DDBJ whole genome shotgun (WGS) entry which is preliminary data.</text>
</comment>
<reference evidence="3 4" key="1">
    <citation type="journal article" date="2020" name="Biotechnol. Biofuels">
        <title>New insights from the biogas microbiome by comprehensive genome-resolved metagenomics of nearly 1600 species originating from multiple anaerobic digesters.</title>
        <authorList>
            <person name="Campanaro S."/>
            <person name="Treu L."/>
            <person name="Rodriguez-R L.M."/>
            <person name="Kovalovszki A."/>
            <person name="Ziels R.M."/>
            <person name="Maus I."/>
            <person name="Zhu X."/>
            <person name="Kougias P.G."/>
            <person name="Basile A."/>
            <person name="Luo G."/>
            <person name="Schluter A."/>
            <person name="Konstantinidis K.T."/>
            <person name="Angelidaki I."/>
        </authorList>
    </citation>
    <scope>NUCLEOTIDE SEQUENCE [LARGE SCALE GENOMIC DNA]</scope>
    <source>
        <strain evidence="3">AS27yjCOA_202</strain>
    </source>
</reference>
<dbReference type="EMBL" id="JAAZNV010000013">
    <property type="protein sequence ID" value="NMB91952.1"/>
    <property type="molecule type" value="Genomic_DNA"/>
</dbReference>
<dbReference type="PANTHER" id="PTHR43022">
    <property type="entry name" value="PROTEIN SMF"/>
    <property type="match status" value="1"/>
</dbReference>
<accession>A0A7X9E7J7</accession>
<feature type="domain" description="Smf/DprA SLOG" evidence="2">
    <location>
        <begin position="3"/>
        <end position="203"/>
    </location>
</feature>
<comment type="similarity">
    <text evidence="1">Belongs to the DprA/Smf family.</text>
</comment>
<evidence type="ECO:0000313" key="4">
    <source>
        <dbReference type="Proteomes" id="UP000590542"/>
    </source>
</evidence>
<gene>
    <name evidence="3" type="ORF">GYA37_03870</name>
</gene>
<name>A0A7X9E7J7_UNCKA</name>
<evidence type="ECO:0000259" key="2">
    <source>
        <dbReference type="Pfam" id="PF02481"/>
    </source>
</evidence>
<dbReference type="GO" id="GO:0009294">
    <property type="term" value="P:DNA-mediated transformation"/>
    <property type="evidence" value="ECO:0007669"/>
    <property type="project" value="InterPro"/>
</dbReference>
<dbReference type="PANTHER" id="PTHR43022:SF1">
    <property type="entry name" value="PROTEIN SMF"/>
    <property type="match status" value="1"/>
</dbReference>
<organism evidence="3 4">
    <name type="scientific">candidate division WWE3 bacterium</name>
    <dbReference type="NCBI Taxonomy" id="2053526"/>
    <lineage>
        <taxon>Bacteria</taxon>
        <taxon>Katanobacteria</taxon>
    </lineage>
</organism>
<dbReference type="Gene3D" id="3.40.50.450">
    <property type="match status" value="1"/>
</dbReference>
<dbReference type="SUPFAM" id="SSF102405">
    <property type="entry name" value="MCP/YpsA-like"/>
    <property type="match status" value="1"/>
</dbReference>
<sequence length="230" mass="25867">MDIQSGDYPCLLKEIKDPPKRLYYKGNFNSNIFESCVSVVGSRIISNSNKRIIKHLFSTLSKSITIVSGFMSGVDAEAHKQALNFGLKTIAVMPCGIDHIHPENQVDLYNEILCSDGLVISEYDYDFKPEVWSYPRRNRIVAGIAKVTVVIEAKLNSGSLITARLANYYGRRVLVPKVPSPLSGGISLLKNEFAEDIESGVQINEYIEMFNKNRLEKKNFVEYQLGFFDG</sequence>
<protein>
    <submittedName>
        <fullName evidence="3">DNA-processing protein DprA</fullName>
    </submittedName>
</protein>